<reference evidence="2 3" key="1">
    <citation type="submission" date="2014-05" db="EMBL/GenBank/DDBJ databases">
        <title>ATOL: Assembling a taxonomically balanced genome-scale reconstruction of the evolutionary history of the Enterobacteriaceae.</title>
        <authorList>
            <person name="Plunkett G.III."/>
            <person name="Neeno-Eckwall E.C."/>
            <person name="Glasner J.D."/>
            <person name="Perna N.T."/>
        </authorList>
    </citation>
    <scope>NUCLEOTIDE SEQUENCE [LARGE SCALE GENOMIC DNA]</scope>
    <source>
        <strain evidence="2 3">ATCC 33852</strain>
    </source>
</reference>
<feature type="signal peptide" evidence="1">
    <location>
        <begin position="1"/>
        <end position="27"/>
    </location>
</feature>
<comment type="caution">
    <text evidence="2">The sequence shown here is derived from an EMBL/GenBank/DDBJ whole genome shotgun (WGS) entry which is preliminary data.</text>
</comment>
<dbReference type="RefSeq" id="WP_034795622.1">
    <property type="nucleotide sequence ID" value="NZ_JMPJ01000074.1"/>
</dbReference>
<evidence type="ECO:0000256" key="1">
    <source>
        <dbReference type="SAM" id="SignalP"/>
    </source>
</evidence>
<name>A0A085G1I4_EWIA3</name>
<dbReference type="GeneID" id="78382427"/>
<keyword evidence="3" id="KW-1185">Reference proteome</keyword>
<gene>
    <name evidence="2" type="ORF">GEAM_4185</name>
</gene>
<accession>A0A085G1I4</accession>
<dbReference type="OrthoDB" id="6602106at2"/>
<dbReference type="AlphaFoldDB" id="A0A085G1I4"/>
<dbReference type="InterPro" id="IPR010546">
    <property type="entry name" value="DUF1120"/>
</dbReference>
<dbReference type="Proteomes" id="UP000028640">
    <property type="component" value="Unassembled WGS sequence"/>
</dbReference>
<organism evidence="2 3">
    <name type="scientific">Ewingella americana (strain ATCC 33852 / DSM 4580 / CCUG 14506 / JCM 5911 / LMG 7869 / NCTC 12157 / CDC 1468-78)</name>
    <dbReference type="NCBI Taxonomy" id="910964"/>
    <lineage>
        <taxon>Bacteria</taxon>
        <taxon>Pseudomonadati</taxon>
        <taxon>Pseudomonadota</taxon>
        <taxon>Gammaproteobacteria</taxon>
        <taxon>Enterobacterales</taxon>
        <taxon>Yersiniaceae</taxon>
        <taxon>Ewingella</taxon>
    </lineage>
</organism>
<sequence length="235" mass="25230">MTSKAMKNTLKVSTLFCLIVASLNTMAAPGPSTNLSIKGTVKTGACMLTLENGGVVDYGNISTDDLNERDNQLEHKYINLNFTCATATTFTFSAMDNRNTTESNAIIKGAGINGDDQRTFNVQQYGLGKNSSGHPIGAFAMAYDYTRTVANGKSVRIMFSNSGSPWGYPLAAFVNGDNNQQFAFTSKENDKKEFIAVTTAVVPVKISAALSSRTALGINEQVHMDGNATFSINYL</sequence>
<protein>
    <submittedName>
        <fullName evidence="2">Uncharacterized DUF1120 family protein</fullName>
    </submittedName>
</protein>
<evidence type="ECO:0000313" key="3">
    <source>
        <dbReference type="Proteomes" id="UP000028640"/>
    </source>
</evidence>
<dbReference type="Pfam" id="PF06551">
    <property type="entry name" value="DUF1120"/>
    <property type="match status" value="1"/>
</dbReference>
<dbReference type="EMBL" id="JMPJ01000074">
    <property type="protein sequence ID" value="KFC77579.1"/>
    <property type="molecule type" value="Genomic_DNA"/>
</dbReference>
<keyword evidence="1" id="KW-0732">Signal</keyword>
<evidence type="ECO:0000313" key="2">
    <source>
        <dbReference type="EMBL" id="KFC77579.1"/>
    </source>
</evidence>
<proteinExistence type="predicted"/>
<feature type="chain" id="PRO_5001790634" evidence="1">
    <location>
        <begin position="28"/>
        <end position="235"/>
    </location>
</feature>